<evidence type="ECO:0008006" key="3">
    <source>
        <dbReference type="Google" id="ProtNLM"/>
    </source>
</evidence>
<keyword evidence="2" id="KW-1185">Reference proteome</keyword>
<dbReference type="EMBL" id="RXZH01000002">
    <property type="protein sequence ID" value="RTZ16869.1"/>
    <property type="molecule type" value="Genomic_DNA"/>
</dbReference>
<protein>
    <recommendedName>
        <fullName evidence="3">TIGR02646 family protein</fullName>
    </recommendedName>
</protein>
<name>A0A432CYG1_9VIBR</name>
<gene>
    <name evidence="1" type="ORF">EJ063_08770</name>
</gene>
<dbReference type="OrthoDB" id="9816185at2"/>
<accession>A0A432CYG1</accession>
<dbReference type="Gene3D" id="1.10.30.50">
    <property type="match status" value="1"/>
</dbReference>
<dbReference type="Proteomes" id="UP000268973">
    <property type="component" value="Unassembled WGS sequence"/>
</dbReference>
<organism evidence="1 2">
    <name type="scientific">Vibrio aquaticus</name>
    <dbReference type="NCBI Taxonomy" id="2496559"/>
    <lineage>
        <taxon>Bacteria</taxon>
        <taxon>Pseudomonadati</taxon>
        <taxon>Pseudomonadota</taxon>
        <taxon>Gammaproteobacteria</taxon>
        <taxon>Vibrionales</taxon>
        <taxon>Vibrionaceae</taxon>
        <taxon>Vibrio</taxon>
    </lineage>
</organism>
<evidence type="ECO:0000313" key="1">
    <source>
        <dbReference type="EMBL" id="RTZ16869.1"/>
    </source>
</evidence>
<dbReference type="RefSeq" id="WP_126573890.1">
    <property type="nucleotide sequence ID" value="NZ_RXZH01000002.1"/>
</dbReference>
<sequence length="230" mass="27399">MTLLGPSSLNIPHRKVLNRKENKKLIKKYLQGEIGWSDKSLKLMKDNIRTLLRNEQEDRCIYCRRIIKIDRRNVSEDIEHYLDKSRDYYKKWAFSPLNLTLSCRPCNFVKNTKDLGDPSMRTTNNILNGVGRFKWIHPYFDDYHANIEIKKGWLYSIKQGAPNPTASAQMISNCELDKIERIERIGEEIKERQSRITDLMLKCMAKQQHARSQKLGIWLKFEQDRNWFDY</sequence>
<proteinExistence type="predicted"/>
<comment type="caution">
    <text evidence="1">The sequence shown here is derived from an EMBL/GenBank/DDBJ whole genome shotgun (WGS) entry which is preliminary data.</text>
</comment>
<dbReference type="AlphaFoldDB" id="A0A432CYG1"/>
<reference evidence="1 2" key="1">
    <citation type="submission" date="2018-12" db="EMBL/GenBank/DDBJ databases">
        <title>Vibrio sp. isolated from China Sea.</title>
        <authorList>
            <person name="Li Y."/>
        </authorList>
    </citation>
    <scope>NUCLEOTIDE SEQUENCE [LARGE SCALE GENOMIC DNA]</scope>
    <source>
        <strain evidence="1 2">BEI207</strain>
    </source>
</reference>
<evidence type="ECO:0000313" key="2">
    <source>
        <dbReference type="Proteomes" id="UP000268973"/>
    </source>
</evidence>